<name>L0FU54_ECHVK</name>
<dbReference type="Gene3D" id="3.80.10.10">
    <property type="entry name" value="Ribonuclease Inhibitor"/>
    <property type="match status" value="1"/>
</dbReference>
<evidence type="ECO:0000313" key="1">
    <source>
        <dbReference type="EMBL" id="AGA76832.1"/>
    </source>
</evidence>
<evidence type="ECO:0008006" key="3">
    <source>
        <dbReference type="Google" id="ProtNLM"/>
    </source>
</evidence>
<dbReference type="OrthoDB" id="758726at2"/>
<dbReference type="InterPro" id="IPR032675">
    <property type="entry name" value="LRR_dom_sf"/>
</dbReference>
<protein>
    <recommendedName>
        <fullName evidence="3">Leucine Rich Repeat (LRR)-containing protein</fullName>
    </recommendedName>
</protein>
<reference evidence="2" key="1">
    <citation type="submission" date="2012-02" db="EMBL/GenBank/DDBJ databases">
        <title>The complete genome of Echinicola vietnamensis DSM 17526.</title>
        <authorList>
            <person name="Lucas S."/>
            <person name="Copeland A."/>
            <person name="Lapidus A."/>
            <person name="Glavina del Rio T."/>
            <person name="Dalin E."/>
            <person name="Tice H."/>
            <person name="Bruce D."/>
            <person name="Goodwin L."/>
            <person name="Pitluck S."/>
            <person name="Peters L."/>
            <person name="Ovchinnikova G."/>
            <person name="Teshima H."/>
            <person name="Kyrpides N."/>
            <person name="Mavromatis K."/>
            <person name="Ivanova N."/>
            <person name="Brettin T."/>
            <person name="Detter J.C."/>
            <person name="Han C."/>
            <person name="Larimer F."/>
            <person name="Land M."/>
            <person name="Hauser L."/>
            <person name="Markowitz V."/>
            <person name="Cheng J.-F."/>
            <person name="Hugenholtz P."/>
            <person name="Woyke T."/>
            <person name="Wu D."/>
            <person name="Brambilla E."/>
            <person name="Klenk H.-P."/>
            <person name="Eisen J.A."/>
        </authorList>
    </citation>
    <scope>NUCLEOTIDE SEQUENCE [LARGE SCALE GENOMIC DNA]</scope>
    <source>
        <strain evidence="2">DSM 17526 / LMG 23754 / KMM 6221</strain>
    </source>
</reference>
<organism evidence="1 2">
    <name type="scientific">Echinicola vietnamensis (strain DSM 17526 / LMG 23754 / KMM 6221)</name>
    <dbReference type="NCBI Taxonomy" id="926556"/>
    <lineage>
        <taxon>Bacteria</taxon>
        <taxon>Pseudomonadati</taxon>
        <taxon>Bacteroidota</taxon>
        <taxon>Cytophagia</taxon>
        <taxon>Cytophagales</taxon>
        <taxon>Cyclobacteriaceae</taxon>
        <taxon>Echinicola</taxon>
    </lineage>
</organism>
<proteinExistence type="predicted"/>
<dbReference type="RefSeq" id="WP_015264398.1">
    <property type="nucleotide sequence ID" value="NC_019904.1"/>
</dbReference>
<dbReference type="SUPFAM" id="SSF52047">
    <property type="entry name" value="RNI-like"/>
    <property type="match status" value="1"/>
</dbReference>
<accession>L0FU54</accession>
<dbReference type="AlphaFoldDB" id="L0FU54"/>
<dbReference type="KEGG" id="evi:Echvi_0553"/>
<dbReference type="STRING" id="926556.Echvi_0553"/>
<dbReference type="Proteomes" id="UP000010796">
    <property type="component" value="Chromosome"/>
</dbReference>
<keyword evidence="2" id="KW-1185">Reference proteome</keyword>
<gene>
    <name evidence="1" type="ordered locus">Echvi_0553</name>
</gene>
<dbReference type="eggNOG" id="COG4886">
    <property type="taxonomic scope" value="Bacteria"/>
</dbReference>
<sequence length="164" mass="18778">MAVSKKERRFWKIMFNMRLENYPEHHDHLNLRETDLDNEGLAFLCGRIKTVNRLDLDHCLIDDDGIKHISQIAHIEELRLKDVALSDAAIPDLNRLKTLRLLHLGGTQISCEGAAQLSSLTHLKTLLITPDIINKEAIASFNARHPECDLIINYKCHIPGIERE</sequence>
<dbReference type="HOGENOM" id="CLU_1755827_0_0_10"/>
<evidence type="ECO:0000313" key="2">
    <source>
        <dbReference type="Proteomes" id="UP000010796"/>
    </source>
</evidence>
<dbReference type="EMBL" id="CP003346">
    <property type="protein sequence ID" value="AGA76832.1"/>
    <property type="molecule type" value="Genomic_DNA"/>
</dbReference>